<sequence>MKDRLCPCCSGKSYPMCCQRYHRGEIPETALALMRSRFAAYALDLAPYIIATTDPASPYYLANQKSWLANIHHFSMQTLFEKLEILNFEERGDEAFVVFIAHLRKDQTDLSFTEKSRFRRKGLAWLYVDGQLAKGKLSWDEAKKL</sequence>
<dbReference type="InterPro" id="IPR048469">
    <property type="entry name" value="YchJ-like_M"/>
</dbReference>
<organism evidence="2 3">
    <name type="scientific">Candidatus Protochlamydia naegleriophila</name>
    <dbReference type="NCBI Taxonomy" id="389348"/>
    <lineage>
        <taxon>Bacteria</taxon>
        <taxon>Pseudomonadati</taxon>
        <taxon>Chlamydiota</taxon>
        <taxon>Chlamydiia</taxon>
        <taxon>Parachlamydiales</taxon>
        <taxon>Parachlamydiaceae</taxon>
        <taxon>Candidatus Protochlamydia</taxon>
    </lineage>
</organism>
<feature type="domain" description="YchJ-like middle NTF2-like" evidence="1">
    <location>
        <begin position="29"/>
        <end position="130"/>
    </location>
</feature>
<name>A0A0U5JBE5_9BACT</name>
<evidence type="ECO:0000259" key="1">
    <source>
        <dbReference type="Pfam" id="PF17775"/>
    </source>
</evidence>
<keyword evidence="3" id="KW-1185">Reference proteome</keyword>
<evidence type="ECO:0000313" key="2">
    <source>
        <dbReference type="EMBL" id="CUI15679.1"/>
    </source>
</evidence>
<dbReference type="InParanoid" id="A0A0U5JBE5"/>
<dbReference type="Gene3D" id="3.10.450.50">
    <property type="match status" value="1"/>
</dbReference>
<dbReference type="InterPro" id="IPR032710">
    <property type="entry name" value="NTF2-like_dom_sf"/>
</dbReference>
<dbReference type="FunCoup" id="A0A0U5JBE5">
    <property type="interactions" value="20"/>
</dbReference>
<dbReference type="KEGG" id="pnl:PNK_0040"/>
<dbReference type="Pfam" id="PF17775">
    <property type="entry name" value="YchJ_M-like"/>
    <property type="match status" value="1"/>
</dbReference>
<proteinExistence type="predicted"/>
<gene>
    <name evidence="2" type="ORF">PNK_0040</name>
</gene>
<accession>A0A0U5JBE5</accession>
<evidence type="ECO:0000313" key="3">
    <source>
        <dbReference type="Proteomes" id="UP000069902"/>
    </source>
</evidence>
<dbReference type="EMBL" id="LN879502">
    <property type="protein sequence ID" value="CUI15679.1"/>
    <property type="molecule type" value="Genomic_DNA"/>
</dbReference>
<dbReference type="PATRIC" id="fig|389348.3.peg.47"/>
<dbReference type="Proteomes" id="UP000069902">
    <property type="component" value="Chromosome cPNK"/>
</dbReference>
<protein>
    <recommendedName>
        <fullName evidence="1">YchJ-like middle NTF2-like domain-containing protein</fullName>
    </recommendedName>
</protein>
<reference evidence="3" key="1">
    <citation type="submission" date="2015-09" db="EMBL/GenBank/DDBJ databases">
        <authorList>
            <person name="Bertelli C."/>
        </authorList>
    </citation>
    <scope>NUCLEOTIDE SEQUENCE [LARGE SCALE GENOMIC DNA]</scope>
    <source>
        <strain evidence="3">KNic</strain>
    </source>
</reference>
<dbReference type="RefSeq" id="WP_059059529.1">
    <property type="nucleotide sequence ID" value="NZ_LN879502.1"/>
</dbReference>
<dbReference type="SUPFAM" id="SSF54427">
    <property type="entry name" value="NTF2-like"/>
    <property type="match status" value="1"/>
</dbReference>
<dbReference type="AlphaFoldDB" id="A0A0U5JBE5"/>